<evidence type="ECO:0000256" key="20">
    <source>
        <dbReference type="SAM" id="SignalP"/>
    </source>
</evidence>
<keyword evidence="9 22" id="KW-0418">Kinase</keyword>
<dbReference type="GO" id="GO:0019199">
    <property type="term" value="F:transmembrane receptor protein kinase activity"/>
    <property type="evidence" value="ECO:0007669"/>
    <property type="project" value="InterPro"/>
</dbReference>
<sequence>MNSTKLVLLICLCLLVTVVRSRCNKGCDLAYGSYYIEQGNDLTRISSYVNTDIPRILSYNPSIPSQDSITAGTRINLPFSCDCINGEFLGHVFSYGLRSQDTYDVIANRWYANLTTAAWIQRFNSYNPNRIPDTGTLNVTVNCSCGDKDISKEYGLFSTYPLRLGENLSTVSSAANLSSDLIRSYNPNADFNAGRGLVYIPARDANGNYPPIESSKGISGAAIGGIVVGVVALVLLVAGCVYYRFYKKKNAEASASLLKNAQVQLMQAGSGPNGTSVGGSESSGLPVGASPGLTGITVDKSVEFSYEELSTATDDFSLANKIGQGGFGAVYYAELRGEKAAIKKMDMQASREFLAELKVLTHVHHLNLVRLIGYCVEGSLFLVYEFIENGNLSQHLHGSARDPLPWSTRVQIALDSARGLEYIHEHTVPVYIHRDIKSANILIDKNFHGKVADFGLTKLTEVGSTSLPTRLVGTFGYMPPEYAQYGDVSPKVDVYAFGVVLYELISAKEAIVKANGSVTESKGLVALFEEVLSQPDPKDDLIKVIDPRMGDNYPLDSVRKMAQLAKACTHENPQLRPSMRSIVVALMTLSSSTEDWDVGSFYENQTLVSLMSGR</sequence>
<dbReference type="PROSITE" id="PS00108">
    <property type="entry name" value="PROTEIN_KINASE_ST"/>
    <property type="match status" value="1"/>
</dbReference>
<keyword evidence="13" id="KW-1015">Disulfide bond</keyword>
<dbReference type="PROSITE" id="PS00107">
    <property type="entry name" value="PROTEIN_KINASE_ATP"/>
    <property type="match status" value="1"/>
</dbReference>
<evidence type="ECO:0000256" key="14">
    <source>
        <dbReference type="ARBA" id="ARBA00023170"/>
    </source>
</evidence>
<dbReference type="InterPro" id="IPR011009">
    <property type="entry name" value="Kinase-like_dom_sf"/>
</dbReference>
<comment type="catalytic activity">
    <reaction evidence="16">
        <text>L-threonyl-[protein] + ATP = O-phospho-L-threonyl-[protein] + ADP + H(+)</text>
        <dbReference type="Rhea" id="RHEA:46608"/>
        <dbReference type="Rhea" id="RHEA-COMP:11060"/>
        <dbReference type="Rhea" id="RHEA-COMP:11605"/>
        <dbReference type="ChEBI" id="CHEBI:15378"/>
        <dbReference type="ChEBI" id="CHEBI:30013"/>
        <dbReference type="ChEBI" id="CHEBI:30616"/>
        <dbReference type="ChEBI" id="CHEBI:61977"/>
        <dbReference type="ChEBI" id="CHEBI:456216"/>
        <dbReference type="EC" id="2.7.11.1"/>
    </reaction>
</comment>
<evidence type="ECO:0000256" key="17">
    <source>
        <dbReference type="ARBA" id="ARBA00048679"/>
    </source>
</evidence>
<evidence type="ECO:0000256" key="4">
    <source>
        <dbReference type="ARBA" id="ARBA00022527"/>
    </source>
</evidence>
<evidence type="ECO:0000256" key="16">
    <source>
        <dbReference type="ARBA" id="ARBA00047899"/>
    </source>
</evidence>
<dbReference type="InterPro" id="IPR017441">
    <property type="entry name" value="Protein_kinase_ATP_BS"/>
</dbReference>
<dbReference type="Gene3D" id="1.10.510.10">
    <property type="entry name" value="Transferase(Phosphotransferase) domain 1"/>
    <property type="match status" value="1"/>
</dbReference>
<feature type="chain" id="PRO_5015755342" description="non-specific serine/threonine protein kinase" evidence="20">
    <location>
        <begin position="22"/>
        <end position="614"/>
    </location>
</feature>
<feature type="domain" description="Protein kinase" evidence="21">
    <location>
        <begin position="316"/>
        <end position="589"/>
    </location>
</feature>
<dbReference type="Gene3D" id="3.10.350.10">
    <property type="entry name" value="LysM domain"/>
    <property type="match status" value="1"/>
</dbReference>
<evidence type="ECO:0000313" key="23">
    <source>
        <dbReference type="Proteomes" id="UP000245207"/>
    </source>
</evidence>
<evidence type="ECO:0000256" key="13">
    <source>
        <dbReference type="ARBA" id="ARBA00023157"/>
    </source>
</evidence>
<dbReference type="PANTHER" id="PTHR46204">
    <property type="entry name" value="CHITIN ELICITOR RECEPTOR KINASE 1-RELATED"/>
    <property type="match status" value="1"/>
</dbReference>
<evidence type="ECO:0000256" key="10">
    <source>
        <dbReference type="ARBA" id="ARBA00022840"/>
    </source>
</evidence>
<evidence type="ECO:0000313" key="22">
    <source>
        <dbReference type="EMBL" id="PWA75590.1"/>
    </source>
</evidence>
<dbReference type="AlphaFoldDB" id="A0A2U1NQ63"/>
<keyword evidence="14 22" id="KW-0675">Receptor</keyword>
<evidence type="ECO:0000256" key="6">
    <source>
        <dbReference type="ARBA" id="ARBA00022692"/>
    </source>
</evidence>
<comment type="catalytic activity">
    <reaction evidence="17">
        <text>L-seryl-[protein] + ATP = O-phospho-L-seryl-[protein] + ADP + H(+)</text>
        <dbReference type="Rhea" id="RHEA:17989"/>
        <dbReference type="Rhea" id="RHEA-COMP:9863"/>
        <dbReference type="Rhea" id="RHEA-COMP:11604"/>
        <dbReference type="ChEBI" id="CHEBI:15378"/>
        <dbReference type="ChEBI" id="CHEBI:29999"/>
        <dbReference type="ChEBI" id="CHEBI:30616"/>
        <dbReference type="ChEBI" id="CHEBI:83421"/>
        <dbReference type="ChEBI" id="CHEBI:456216"/>
        <dbReference type="EC" id="2.7.11.1"/>
    </reaction>
</comment>
<dbReference type="EC" id="2.7.11.1" evidence="2"/>
<evidence type="ECO:0000256" key="19">
    <source>
        <dbReference type="SAM" id="Phobius"/>
    </source>
</evidence>
<keyword evidence="12 19" id="KW-0472">Membrane</keyword>
<keyword evidence="15" id="KW-0325">Glycoprotein</keyword>
<evidence type="ECO:0000256" key="18">
    <source>
        <dbReference type="PROSITE-ProRule" id="PRU10141"/>
    </source>
</evidence>
<keyword evidence="5" id="KW-0808">Transferase</keyword>
<dbReference type="Gene3D" id="3.30.200.20">
    <property type="entry name" value="Phosphorylase Kinase, domain 1"/>
    <property type="match status" value="1"/>
</dbReference>
<dbReference type="InterPro" id="IPR001245">
    <property type="entry name" value="Ser-Thr/Tyr_kinase_cat_dom"/>
</dbReference>
<evidence type="ECO:0000256" key="12">
    <source>
        <dbReference type="ARBA" id="ARBA00023136"/>
    </source>
</evidence>
<dbReference type="Pfam" id="PF07714">
    <property type="entry name" value="PK_Tyr_Ser-Thr"/>
    <property type="match status" value="1"/>
</dbReference>
<dbReference type="InterPro" id="IPR000719">
    <property type="entry name" value="Prot_kinase_dom"/>
</dbReference>
<dbReference type="InterPro" id="IPR036779">
    <property type="entry name" value="LysM_dom_sf"/>
</dbReference>
<evidence type="ECO:0000256" key="5">
    <source>
        <dbReference type="ARBA" id="ARBA00022679"/>
    </source>
</evidence>
<dbReference type="Pfam" id="PF23577">
    <property type="entry name" value="LysM_RLK"/>
    <property type="match status" value="1"/>
</dbReference>
<dbReference type="FunFam" id="1.10.510.10:FF:000468">
    <property type="entry name" value="PTI1-like tyrosine-protein kinase 3"/>
    <property type="match status" value="1"/>
</dbReference>
<feature type="transmembrane region" description="Helical" evidence="19">
    <location>
        <begin position="221"/>
        <end position="243"/>
    </location>
</feature>
<evidence type="ECO:0000256" key="7">
    <source>
        <dbReference type="ARBA" id="ARBA00022729"/>
    </source>
</evidence>
<dbReference type="InterPro" id="IPR008271">
    <property type="entry name" value="Ser/Thr_kinase_AS"/>
</dbReference>
<dbReference type="InterPro" id="IPR044812">
    <property type="entry name" value="CERK1/LYK3-like"/>
</dbReference>
<evidence type="ECO:0000256" key="2">
    <source>
        <dbReference type="ARBA" id="ARBA00012513"/>
    </source>
</evidence>
<keyword evidence="4" id="KW-0723">Serine/threonine-protein kinase</keyword>
<proteinExistence type="predicted"/>
<keyword evidence="6 19" id="KW-0812">Transmembrane</keyword>
<dbReference type="GO" id="GO:0005886">
    <property type="term" value="C:plasma membrane"/>
    <property type="evidence" value="ECO:0007669"/>
    <property type="project" value="UniProtKB-SubCell"/>
</dbReference>
<dbReference type="GO" id="GO:0005524">
    <property type="term" value="F:ATP binding"/>
    <property type="evidence" value="ECO:0007669"/>
    <property type="project" value="UniProtKB-UniRule"/>
</dbReference>
<dbReference type="OrthoDB" id="4062651at2759"/>
<dbReference type="FunFam" id="3.30.200.20:FF:000468">
    <property type="entry name" value="LysM receptor kinase 2"/>
    <property type="match status" value="1"/>
</dbReference>
<dbReference type="EMBL" id="PKPP01002387">
    <property type="protein sequence ID" value="PWA75590.1"/>
    <property type="molecule type" value="Genomic_DNA"/>
</dbReference>
<keyword evidence="8 18" id="KW-0547">Nucleotide-binding</keyword>
<evidence type="ECO:0000259" key="21">
    <source>
        <dbReference type="PROSITE" id="PS50011"/>
    </source>
</evidence>
<evidence type="ECO:0000256" key="1">
    <source>
        <dbReference type="ARBA" id="ARBA00004162"/>
    </source>
</evidence>
<dbReference type="GO" id="GO:0045087">
    <property type="term" value="P:innate immune response"/>
    <property type="evidence" value="ECO:0007669"/>
    <property type="project" value="InterPro"/>
</dbReference>
<evidence type="ECO:0000256" key="3">
    <source>
        <dbReference type="ARBA" id="ARBA00022475"/>
    </source>
</evidence>
<reference evidence="22 23" key="1">
    <citation type="journal article" date="2018" name="Mol. Plant">
        <title>The genome of Artemisia annua provides insight into the evolution of Asteraceae family and artemisinin biosynthesis.</title>
        <authorList>
            <person name="Shen Q."/>
            <person name="Zhang L."/>
            <person name="Liao Z."/>
            <person name="Wang S."/>
            <person name="Yan T."/>
            <person name="Shi P."/>
            <person name="Liu M."/>
            <person name="Fu X."/>
            <person name="Pan Q."/>
            <person name="Wang Y."/>
            <person name="Lv Z."/>
            <person name="Lu X."/>
            <person name="Zhang F."/>
            <person name="Jiang W."/>
            <person name="Ma Y."/>
            <person name="Chen M."/>
            <person name="Hao X."/>
            <person name="Li L."/>
            <person name="Tang Y."/>
            <person name="Lv G."/>
            <person name="Zhou Y."/>
            <person name="Sun X."/>
            <person name="Brodelius P.E."/>
            <person name="Rose J.K.C."/>
            <person name="Tang K."/>
        </authorList>
    </citation>
    <scope>NUCLEOTIDE SEQUENCE [LARGE SCALE GENOMIC DNA]</scope>
    <source>
        <strain evidence="23">cv. Huhao1</strain>
        <tissue evidence="22">Leaf</tissue>
    </source>
</reference>
<keyword evidence="11 19" id="KW-1133">Transmembrane helix</keyword>
<dbReference type="SUPFAM" id="SSF56112">
    <property type="entry name" value="Protein kinase-like (PK-like)"/>
    <property type="match status" value="1"/>
</dbReference>
<evidence type="ECO:0000256" key="11">
    <source>
        <dbReference type="ARBA" id="ARBA00022989"/>
    </source>
</evidence>
<gene>
    <name evidence="22" type="ORF">CTI12_AA225840</name>
</gene>
<accession>A0A2U1NQ63</accession>
<dbReference type="STRING" id="35608.A0A2U1NQ63"/>
<organism evidence="22 23">
    <name type="scientific">Artemisia annua</name>
    <name type="common">Sweet wormwood</name>
    <dbReference type="NCBI Taxonomy" id="35608"/>
    <lineage>
        <taxon>Eukaryota</taxon>
        <taxon>Viridiplantae</taxon>
        <taxon>Streptophyta</taxon>
        <taxon>Embryophyta</taxon>
        <taxon>Tracheophyta</taxon>
        <taxon>Spermatophyta</taxon>
        <taxon>Magnoliopsida</taxon>
        <taxon>eudicotyledons</taxon>
        <taxon>Gunneridae</taxon>
        <taxon>Pentapetalae</taxon>
        <taxon>asterids</taxon>
        <taxon>campanulids</taxon>
        <taxon>Asterales</taxon>
        <taxon>Asteraceae</taxon>
        <taxon>Asteroideae</taxon>
        <taxon>Anthemideae</taxon>
        <taxon>Artemisiinae</taxon>
        <taxon>Artemisia</taxon>
    </lineage>
</organism>
<feature type="binding site" evidence="18">
    <location>
        <position position="344"/>
    </location>
    <ligand>
        <name>ATP</name>
        <dbReference type="ChEBI" id="CHEBI:30616"/>
    </ligand>
</feature>
<dbReference type="InterPro" id="IPR057097">
    <property type="entry name" value="LysM_RLK3/10"/>
</dbReference>
<dbReference type="PANTHER" id="PTHR46204:SF27">
    <property type="entry name" value="PROTEIN KINASE DOMAIN-CONTAINING PROTEIN"/>
    <property type="match status" value="1"/>
</dbReference>
<protein>
    <recommendedName>
        <fullName evidence="2">non-specific serine/threonine protein kinase</fullName>
        <ecNumber evidence="2">2.7.11.1</ecNumber>
    </recommendedName>
</protein>
<keyword evidence="23" id="KW-1185">Reference proteome</keyword>
<comment type="subcellular location">
    <subcellularLocation>
        <location evidence="1">Cell membrane</location>
        <topology evidence="1">Single-pass membrane protein</topology>
    </subcellularLocation>
</comment>
<evidence type="ECO:0000256" key="8">
    <source>
        <dbReference type="ARBA" id="ARBA00022741"/>
    </source>
</evidence>
<evidence type="ECO:0000256" key="15">
    <source>
        <dbReference type="ARBA" id="ARBA00023180"/>
    </source>
</evidence>
<evidence type="ECO:0000256" key="9">
    <source>
        <dbReference type="ARBA" id="ARBA00022777"/>
    </source>
</evidence>
<dbReference type="Proteomes" id="UP000245207">
    <property type="component" value="Unassembled WGS sequence"/>
</dbReference>
<name>A0A2U1NQ63_ARTAN</name>
<dbReference type="CDD" id="cd14066">
    <property type="entry name" value="STKc_IRAK"/>
    <property type="match status" value="1"/>
</dbReference>
<keyword evidence="3" id="KW-1003">Cell membrane</keyword>
<dbReference type="GO" id="GO:0009617">
    <property type="term" value="P:response to bacterium"/>
    <property type="evidence" value="ECO:0007669"/>
    <property type="project" value="UniProtKB-ARBA"/>
</dbReference>
<dbReference type="SMART" id="SM00220">
    <property type="entry name" value="S_TKc"/>
    <property type="match status" value="1"/>
</dbReference>
<keyword evidence="7 20" id="KW-0732">Signal</keyword>
<keyword evidence="10 18" id="KW-0067">ATP-binding</keyword>
<dbReference type="PROSITE" id="PS50011">
    <property type="entry name" value="PROTEIN_KINASE_DOM"/>
    <property type="match status" value="1"/>
</dbReference>
<comment type="caution">
    <text evidence="22">The sequence shown here is derived from an EMBL/GenBank/DDBJ whole genome shotgun (WGS) entry which is preliminary data.</text>
</comment>
<dbReference type="GO" id="GO:0004674">
    <property type="term" value="F:protein serine/threonine kinase activity"/>
    <property type="evidence" value="ECO:0007669"/>
    <property type="project" value="UniProtKB-KW"/>
</dbReference>
<feature type="signal peptide" evidence="20">
    <location>
        <begin position="1"/>
        <end position="21"/>
    </location>
</feature>